<dbReference type="KEGG" id="tper:IWA51_04170"/>
<evidence type="ECO:0000313" key="3">
    <source>
        <dbReference type="Proteomes" id="UP000595224"/>
    </source>
</evidence>
<dbReference type="Proteomes" id="UP000595224">
    <property type="component" value="Chromosome"/>
</dbReference>
<dbReference type="InterPro" id="IPR027824">
    <property type="entry name" value="DUF4469"/>
</dbReference>
<dbReference type="Gene3D" id="2.70.50.70">
    <property type="match status" value="1"/>
</dbReference>
<dbReference type="EMBL" id="CP064936">
    <property type="protein sequence ID" value="QQA02216.1"/>
    <property type="molecule type" value="Genomic_DNA"/>
</dbReference>
<dbReference type="Pfam" id="PF14734">
    <property type="entry name" value="DUF4469"/>
    <property type="match status" value="1"/>
</dbReference>
<protein>
    <submittedName>
        <fullName evidence="2">DUF4469 domain-containing protein</fullName>
    </submittedName>
</protein>
<evidence type="ECO:0000313" key="2">
    <source>
        <dbReference type="EMBL" id="QQA02216.1"/>
    </source>
</evidence>
<feature type="domain" description="DUF4469" evidence="1">
    <location>
        <begin position="2"/>
        <end position="77"/>
    </location>
</feature>
<name>A0A7T3V680_9SPIR</name>
<proteinExistence type="predicted"/>
<sequence length="89" mass="10158">MGTDELCGIYFAPCDENEEITVDESTWTKLESAAIFRNLPAELNILVPTSLETTKKYRIVIRTNYISKKQKRKEIVETISNIFSVKAAE</sequence>
<organism evidence="2 3">
    <name type="scientific">Treponema peruense</name>
    <dbReference type="NCBI Taxonomy" id="2787628"/>
    <lineage>
        <taxon>Bacteria</taxon>
        <taxon>Pseudomonadati</taxon>
        <taxon>Spirochaetota</taxon>
        <taxon>Spirochaetia</taxon>
        <taxon>Spirochaetales</taxon>
        <taxon>Treponemataceae</taxon>
        <taxon>Treponema</taxon>
    </lineage>
</organism>
<accession>A0A7T3V680</accession>
<keyword evidence="3" id="KW-1185">Reference proteome</keyword>
<reference evidence="2 3" key="1">
    <citation type="submission" date="2020-11" db="EMBL/GenBank/DDBJ databases">
        <title>Treponema Peruensis nv. sp., first commensal Treponema isolated from human feces.</title>
        <authorList>
            <person name="Belkhou C."/>
            <person name="Raes J."/>
        </authorList>
    </citation>
    <scope>NUCLEOTIDE SEQUENCE [LARGE SCALE GENOMIC DNA]</scope>
    <source>
        <strain evidence="2 3">RCC2812</strain>
    </source>
</reference>
<dbReference type="AlphaFoldDB" id="A0A7T3V680"/>
<evidence type="ECO:0000259" key="1">
    <source>
        <dbReference type="Pfam" id="PF14734"/>
    </source>
</evidence>
<gene>
    <name evidence="2" type="ORF">IWA51_04170</name>
</gene>